<accession>A0A2W7R7I0</accession>
<dbReference type="InterPro" id="IPR036942">
    <property type="entry name" value="Beta-barrel_TonB_sf"/>
</dbReference>
<dbReference type="CDD" id="cd01347">
    <property type="entry name" value="ligand_gated_channel"/>
    <property type="match status" value="1"/>
</dbReference>
<keyword evidence="3 12" id="KW-0813">Transport</keyword>
<keyword evidence="19" id="KW-1185">Reference proteome</keyword>
<keyword evidence="11 12" id="KW-0998">Cell outer membrane</keyword>
<dbReference type="PROSITE" id="PS01156">
    <property type="entry name" value="TONB_DEPENDENT_REC_2"/>
    <property type="match status" value="1"/>
</dbReference>
<organism evidence="18 19">
    <name type="scientific">Cupriavidus phytorum</name>
    <dbReference type="NCBI Taxonomy" id="3024399"/>
    <lineage>
        <taxon>Bacteria</taxon>
        <taxon>Pseudomonadati</taxon>
        <taxon>Pseudomonadota</taxon>
        <taxon>Betaproteobacteria</taxon>
        <taxon>Burkholderiales</taxon>
        <taxon>Burkholderiaceae</taxon>
        <taxon>Cupriavidus</taxon>
    </lineage>
</organism>
<comment type="caution">
    <text evidence="18">The sequence shown here is derived from an EMBL/GenBank/DDBJ whole genome shotgun (WGS) entry which is preliminary data.</text>
</comment>
<keyword evidence="10 18" id="KW-0675">Receptor</keyword>
<name>A0A2W7R7I0_9BURK</name>
<comment type="similarity">
    <text evidence="2 12 14">Belongs to the TonB-dependent receptor family.</text>
</comment>
<evidence type="ECO:0000256" key="11">
    <source>
        <dbReference type="ARBA" id="ARBA00023237"/>
    </source>
</evidence>
<evidence type="ECO:0000256" key="3">
    <source>
        <dbReference type="ARBA" id="ARBA00022448"/>
    </source>
</evidence>
<dbReference type="InterPro" id="IPR000531">
    <property type="entry name" value="Beta-barrel_TonB"/>
</dbReference>
<evidence type="ECO:0000256" key="4">
    <source>
        <dbReference type="ARBA" id="ARBA00022452"/>
    </source>
</evidence>
<protein>
    <submittedName>
        <fullName evidence="18">Outer membrane receptor for ferrienterochelin and colicins</fullName>
    </submittedName>
</protein>
<sequence>MKDRQAAGSGWALKAAAQAVVGTAATGGMPRGQWTKGLAAVCAASGMTGAWAQAQEPRADATLATVVVTAAGSAQDIRDAPASISVVTRSELENKAYRDINDALVEVPGVIVSGGGDRTDISLRGMGAKYTQVLIDGKRQSSRETRTNSDSSGVESSWTPPLAAIERIEVVRGPMSSLYGSDAMGGVVNIITRKVPKQWTGELRGDATLQQHSDSGNQYQGNFYLAGPLKSDLLGLQLYGQSTHRIEDEIDHGFRGRRAESLTAKLALTPTRQHDIVFEATGMRQQRSETLGKTMPPLPPGTPCPRTGCPTSSETDYRSEKYALSHTGRWGFGVSDSYIQQEEFDNRSRQMKIKNLDARTSWAMPLGNHMLSVGAEYLNQRLNDQTGNQIAGGPNRVERYQWALFAEDEWRLAKSFALTGGVRMDHDQNFGQHYSPRLYGVWHAAERWTVKGGVSTGFRAPDLRQTVAGWGQTSRGGNMYGNPDLKPETMVSQELGLLYDKGNGLQAGVTLFNNDFKDKITRVACPLTQCTDGPNQFGAAPTTYMNVDRAYSRGVEASLRWPIAQAWSLTGSYTYTRSEQKTGQYQGQPLNQLPMHLLVATLNWRPSEKLNAWARVNYRGKESQPITGPSSSTVVAPSYTFVDLGATYAVTKNVSVFAGIYNLFDKQVNYTDYGYVEDGRRYWMSVAVKF</sequence>
<dbReference type="GO" id="GO:0044718">
    <property type="term" value="P:siderophore transmembrane transport"/>
    <property type="evidence" value="ECO:0007669"/>
    <property type="project" value="TreeGrafter"/>
</dbReference>
<feature type="domain" description="TonB-dependent receptor plug" evidence="17">
    <location>
        <begin position="77"/>
        <end position="187"/>
    </location>
</feature>
<evidence type="ECO:0000256" key="5">
    <source>
        <dbReference type="ARBA" id="ARBA00022692"/>
    </source>
</evidence>
<dbReference type="Gene3D" id="2.40.170.20">
    <property type="entry name" value="TonB-dependent receptor, beta-barrel domain"/>
    <property type="match status" value="1"/>
</dbReference>
<evidence type="ECO:0000259" key="17">
    <source>
        <dbReference type="Pfam" id="PF07715"/>
    </source>
</evidence>
<dbReference type="AlphaFoldDB" id="A0A2W7R7I0"/>
<evidence type="ECO:0000256" key="10">
    <source>
        <dbReference type="ARBA" id="ARBA00023170"/>
    </source>
</evidence>
<dbReference type="InterPro" id="IPR037066">
    <property type="entry name" value="Plug_dom_sf"/>
</dbReference>
<dbReference type="PANTHER" id="PTHR30069">
    <property type="entry name" value="TONB-DEPENDENT OUTER MEMBRANE RECEPTOR"/>
    <property type="match status" value="1"/>
</dbReference>
<keyword evidence="5 12" id="KW-0812">Transmembrane</keyword>
<evidence type="ECO:0000256" key="15">
    <source>
        <dbReference type="SAM" id="MobiDB-lite"/>
    </source>
</evidence>
<keyword evidence="7" id="KW-0406">Ion transport</keyword>
<feature type="domain" description="TonB-dependent receptor-like beta-barrel" evidence="16">
    <location>
        <begin position="316"/>
        <end position="663"/>
    </location>
</feature>
<evidence type="ECO:0000256" key="1">
    <source>
        <dbReference type="ARBA" id="ARBA00004571"/>
    </source>
</evidence>
<dbReference type="NCBIfam" id="NF010010">
    <property type="entry name" value="PRK13483.1"/>
    <property type="match status" value="1"/>
</dbReference>
<keyword evidence="4 12" id="KW-1134">Transmembrane beta strand</keyword>
<evidence type="ECO:0000256" key="9">
    <source>
        <dbReference type="ARBA" id="ARBA00023136"/>
    </source>
</evidence>
<dbReference type="SUPFAM" id="SSF56935">
    <property type="entry name" value="Porins"/>
    <property type="match status" value="1"/>
</dbReference>
<evidence type="ECO:0000256" key="12">
    <source>
        <dbReference type="PROSITE-ProRule" id="PRU01360"/>
    </source>
</evidence>
<keyword evidence="6" id="KW-0732">Signal</keyword>
<evidence type="ECO:0000256" key="6">
    <source>
        <dbReference type="ARBA" id="ARBA00022729"/>
    </source>
</evidence>
<evidence type="ECO:0000256" key="14">
    <source>
        <dbReference type="RuleBase" id="RU003357"/>
    </source>
</evidence>
<feature type="region of interest" description="Disordered" evidence="15">
    <location>
        <begin position="136"/>
        <end position="158"/>
    </location>
</feature>
<dbReference type="PROSITE" id="PS52016">
    <property type="entry name" value="TONB_DEPENDENT_REC_3"/>
    <property type="match status" value="1"/>
</dbReference>
<keyword evidence="9 12" id="KW-0472">Membrane</keyword>
<evidence type="ECO:0000256" key="13">
    <source>
        <dbReference type="PROSITE-ProRule" id="PRU10144"/>
    </source>
</evidence>
<dbReference type="EMBL" id="QKZN01000001">
    <property type="protein sequence ID" value="PZX34072.1"/>
    <property type="molecule type" value="Genomic_DNA"/>
</dbReference>
<dbReference type="GO" id="GO:0015344">
    <property type="term" value="F:siderophore uptake transmembrane transporter activity"/>
    <property type="evidence" value="ECO:0007669"/>
    <property type="project" value="TreeGrafter"/>
</dbReference>
<evidence type="ECO:0000256" key="2">
    <source>
        <dbReference type="ARBA" id="ARBA00009810"/>
    </source>
</evidence>
<dbReference type="GO" id="GO:0009279">
    <property type="term" value="C:cell outer membrane"/>
    <property type="evidence" value="ECO:0007669"/>
    <property type="project" value="UniProtKB-SubCell"/>
</dbReference>
<feature type="compositionally biased region" description="Basic and acidic residues" evidence="15">
    <location>
        <begin position="136"/>
        <end position="147"/>
    </location>
</feature>
<evidence type="ECO:0000256" key="8">
    <source>
        <dbReference type="ARBA" id="ARBA00023077"/>
    </source>
</evidence>
<dbReference type="PANTHER" id="PTHR30069:SF53">
    <property type="entry name" value="COLICIN I RECEPTOR-RELATED"/>
    <property type="match status" value="1"/>
</dbReference>
<dbReference type="InterPro" id="IPR012910">
    <property type="entry name" value="Plug_dom"/>
</dbReference>
<dbReference type="InterPro" id="IPR039426">
    <property type="entry name" value="TonB-dep_rcpt-like"/>
</dbReference>
<dbReference type="Pfam" id="PF00593">
    <property type="entry name" value="TonB_dep_Rec_b-barrel"/>
    <property type="match status" value="1"/>
</dbReference>
<evidence type="ECO:0000259" key="16">
    <source>
        <dbReference type="Pfam" id="PF00593"/>
    </source>
</evidence>
<evidence type="ECO:0000313" key="19">
    <source>
        <dbReference type="Proteomes" id="UP000249638"/>
    </source>
</evidence>
<dbReference type="Gene3D" id="2.170.130.10">
    <property type="entry name" value="TonB-dependent receptor, plug domain"/>
    <property type="match status" value="1"/>
</dbReference>
<keyword evidence="8 14" id="KW-0798">TonB box</keyword>
<feature type="compositionally biased region" description="Polar residues" evidence="15">
    <location>
        <begin position="148"/>
        <end position="158"/>
    </location>
</feature>
<feature type="region of interest" description="Disordered" evidence="15">
    <location>
        <begin position="289"/>
        <end position="316"/>
    </location>
</feature>
<evidence type="ECO:0000256" key="7">
    <source>
        <dbReference type="ARBA" id="ARBA00023065"/>
    </source>
</evidence>
<dbReference type="InterPro" id="IPR010917">
    <property type="entry name" value="TonB_rcpt_CS"/>
</dbReference>
<gene>
    <name evidence="18" type="ORF">C7416_101355</name>
</gene>
<proteinExistence type="inferred from homology"/>
<reference evidence="18" key="1">
    <citation type="submission" date="2018-06" db="EMBL/GenBank/DDBJ databases">
        <title>Genomic Encyclopedia of Type Strains, Phase IV (KMG-V): Genome sequencing to study the core and pangenomes of soil and plant-associated prokaryotes.</title>
        <authorList>
            <person name="Whitman W."/>
        </authorList>
    </citation>
    <scope>NUCLEOTIDE SEQUENCE [LARGE SCALE GENOMIC DNA]</scope>
    <source>
        <strain evidence="18">MLR2-44</strain>
    </source>
</reference>
<comment type="subcellular location">
    <subcellularLocation>
        <location evidence="1 12">Cell outer membrane</location>
        <topology evidence="1 12">Multi-pass membrane protein</topology>
    </subcellularLocation>
</comment>
<dbReference type="Proteomes" id="UP000249638">
    <property type="component" value="Unassembled WGS sequence"/>
</dbReference>
<feature type="short sequence motif" description="TonB C-terminal box" evidence="13">
    <location>
        <begin position="673"/>
        <end position="690"/>
    </location>
</feature>
<evidence type="ECO:0000313" key="18">
    <source>
        <dbReference type="EMBL" id="PZX34072.1"/>
    </source>
</evidence>
<dbReference type="Pfam" id="PF07715">
    <property type="entry name" value="Plug"/>
    <property type="match status" value="1"/>
</dbReference>